<name>A0A2P2PMY6_RHIMU</name>
<organism evidence="2">
    <name type="scientific">Rhizophora mucronata</name>
    <name type="common">Asiatic mangrove</name>
    <dbReference type="NCBI Taxonomy" id="61149"/>
    <lineage>
        <taxon>Eukaryota</taxon>
        <taxon>Viridiplantae</taxon>
        <taxon>Streptophyta</taxon>
        <taxon>Embryophyta</taxon>
        <taxon>Tracheophyta</taxon>
        <taxon>Spermatophyta</taxon>
        <taxon>Magnoliopsida</taxon>
        <taxon>eudicotyledons</taxon>
        <taxon>Gunneridae</taxon>
        <taxon>Pentapetalae</taxon>
        <taxon>rosids</taxon>
        <taxon>fabids</taxon>
        <taxon>Malpighiales</taxon>
        <taxon>Rhizophoraceae</taxon>
        <taxon>Rhizophora</taxon>
    </lineage>
</organism>
<evidence type="ECO:0000256" key="1">
    <source>
        <dbReference type="SAM" id="Phobius"/>
    </source>
</evidence>
<evidence type="ECO:0000313" key="2">
    <source>
        <dbReference type="EMBL" id="MBX56031.1"/>
    </source>
</evidence>
<proteinExistence type="predicted"/>
<keyword evidence="1" id="KW-0472">Membrane</keyword>
<sequence length="58" mass="6769">MFLSFGNYSNIILPSTNTRFVGVLKFILGHPIFCATSIFWNLFLNMKLFPIRLEAHYN</sequence>
<keyword evidence="1" id="KW-1133">Transmembrane helix</keyword>
<reference evidence="2" key="1">
    <citation type="submission" date="2018-02" db="EMBL/GenBank/DDBJ databases">
        <title>Rhizophora mucronata_Transcriptome.</title>
        <authorList>
            <person name="Meera S.P."/>
            <person name="Sreeshan A."/>
            <person name="Augustine A."/>
        </authorList>
    </citation>
    <scope>NUCLEOTIDE SEQUENCE</scope>
    <source>
        <tissue evidence="2">Leaf</tissue>
    </source>
</reference>
<accession>A0A2P2PMY6</accession>
<feature type="transmembrane region" description="Helical" evidence="1">
    <location>
        <begin position="20"/>
        <end position="43"/>
    </location>
</feature>
<dbReference type="AlphaFoldDB" id="A0A2P2PMY6"/>
<protein>
    <submittedName>
        <fullName evidence="2">Uncharacterized protein</fullName>
    </submittedName>
</protein>
<dbReference type="EMBL" id="GGEC01075547">
    <property type="protein sequence ID" value="MBX56031.1"/>
    <property type="molecule type" value="Transcribed_RNA"/>
</dbReference>
<keyword evidence="1" id="KW-0812">Transmembrane</keyword>